<evidence type="ECO:0000256" key="8">
    <source>
        <dbReference type="ARBA" id="ARBA00023136"/>
    </source>
</evidence>
<dbReference type="EMBL" id="JACHBL010000001">
    <property type="protein sequence ID" value="MBB5597495.1"/>
    <property type="molecule type" value="Genomic_DNA"/>
</dbReference>
<keyword evidence="5" id="KW-0997">Cell inner membrane</keyword>
<evidence type="ECO:0000256" key="5">
    <source>
        <dbReference type="ARBA" id="ARBA00022519"/>
    </source>
</evidence>
<dbReference type="InterPro" id="IPR000412">
    <property type="entry name" value="ABC_2_transport"/>
</dbReference>
<protein>
    <recommendedName>
        <fullName evidence="10">Transport permease protein</fullName>
    </recommendedName>
</protein>
<keyword evidence="3 10" id="KW-0813">Transport</keyword>
<dbReference type="PANTHER" id="PTHR30413">
    <property type="entry name" value="INNER MEMBRANE TRANSPORT PERMEASE"/>
    <property type="match status" value="1"/>
</dbReference>
<evidence type="ECO:0000313" key="13">
    <source>
        <dbReference type="Proteomes" id="UP000523863"/>
    </source>
</evidence>
<dbReference type="InterPro" id="IPR013525">
    <property type="entry name" value="ABC2_TM"/>
</dbReference>
<dbReference type="RefSeq" id="WP_183640519.1">
    <property type="nucleotide sequence ID" value="NZ_JACHBL010000001.1"/>
</dbReference>
<reference evidence="12 13" key="1">
    <citation type="submission" date="2020-08" db="EMBL/GenBank/DDBJ databases">
        <title>Sequencing the genomes of 1000 actinobacteria strains.</title>
        <authorList>
            <person name="Klenk H.-P."/>
        </authorList>
    </citation>
    <scope>NUCLEOTIDE SEQUENCE [LARGE SCALE GENOMIC DNA]</scope>
    <source>
        <strain evidence="12 13">DSM 23694</strain>
    </source>
</reference>
<dbReference type="GO" id="GO:0140359">
    <property type="term" value="F:ABC-type transporter activity"/>
    <property type="evidence" value="ECO:0007669"/>
    <property type="project" value="InterPro"/>
</dbReference>
<dbReference type="PROSITE" id="PS51012">
    <property type="entry name" value="ABC_TM2"/>
    <property type="match status" value="1"/>
</dbReference>
<evidence type="ECO:0000256" key="9">
    <source>
        <dbReference type="ARBA" id="ARBA00023251"/>
    </source>
</evidence>
<comment type="similarity">
    <text evidence="2 10">Belongs to the ABC-2 integral membrane protein family.</text>
</comment>
<feature type="transmembrane region" description="Helical" evidence="10">
    <location>
        <begin position="203"/>
        <end position="224"/>
    </location>
</feature>
<feature type="transmembrane region" description="Helical" evidence="10">
    <location>
        <begin position="94"/>
        <end position="113"/>
    </location>
</feature>
<dbReference type="PANTHER" id="PTHR30413:SF8">
    <property type="entry name" value="TRANSPORT PERMEASE PROTEIN"/>
    <property type="match status" value="1"/>
</dbReference>
<proteinExistence type="inferred from homology"/>
<dbReference type="GO" id="GO:0043190">
    <property type="term" value="C:ATP-binding cassette (ABC) transporter complex"/>
    <property type="evidence" value="ECO:0007669"/>
    <property type="project" value="InterPro"/>
</dbReference>
<keyword evidence="13" id="KW-1185">Reference proteome</keyword>
<dbReference type="InterPro" id="IPR047817">
    <property type="entry name" value="ABC2_TM_bact-type"/>
</dbReference>
<dbReference type="Proteomes" id="UP000523863">
    <property type="component" value="Unassembled WGS sequence"/>
</dbReference>
<evidence type="ECO:0000313" key="12">
    <source>
        <dbReference type="EMBL" id="MBB5597495.1"/>
    </source>
</evidence>
<sequence length="295" mass="33478">MTEQQSQPSEFNQVHLDLSGMRHLYHRPRLGDYISQMWRARTLAFSEARASVLLKNQRSYLGGVWLVLNPILNGLVYFAVFGLVLRVGSRVENYLGFLFIGMFMFQMTSGTITQSADSIFSLRRVITSLSLPVAMAPSINTLRRWLDGLPSYLVMVLLVLLIPPMETLSWKALFIIPLIALQFVLSLGMAYVAAYVVSRVHDFTNILTVGIRGWMFASGVMFPVTDISNLHPTLGVLVHWNPLHHVLEIARSVLLYDTFPSWGSWEILGIWAIGTLVLGLFLIWRREGKYDFNDV</sequence>
<dbReference type="GO" id="GO:0046677">
    <property type="term" value="P:response to antibiotic"/>
    <property type="evidence" value="ECO:0007669"/>
    <property type="project" value="UniProtKB-KW"/>
</dbReference>
<feature type="domain" description="ABC transmembrane type-2" evidence="11">
    <location>
        <begin position="61"/>
        <end position="286"/>
    </location>
</feature>
<feature type="transmembrane region" description="Helical" evidence="10">
    <location>
        <begin position="64"/>
        <end position="88"/>
    </location>
</feature>
<keyword evidence="4 10" id="KW-1003">Cell membrane</keyword>
<evidence type="ECO:0000256" key="7">
    <source>
        <dbReference type="ARBA" id="ARBA00022989"/>
    </source>
</evidence>
<evidence type="ECO:0000256" key="3">
    <source>
        <dbReference type="ARBA" id="ARBA00022448"/>
    </source>
</evidence>
<dbReference type="Pfam" id="PF01061">
    <property type="entry name" value="ABC2_membrane"/>
    <property type="match status" value="1"/>
</dbReference>
<evidence type="ECO:0000256" key="10">
    <source>
        <dbReference type="RuleBase" id="RU361157"/>
    </source>
</evidence>
<evidence type="ECO:0000259" key="11">
    <source>
        <dbReference type="PROSITE" id="PS51012"/>
    </source>
</evidence>
<organism evidence="12 13">
    <name type="scientific">Neomicrococcus lactis</name>
    <dbReference type="NCBI Taxonomy" id="732241"/>
    <lineage>
        <taxon>Bacteria</taxon>
        <taxon>Bacillati</taxon>
        <taxon>Actinomycetota</taxon>
        <taxon>Actinomycetes</taxon>
        <taxon>Micrococcales</taxon>
        <taxon>Micrococcaceae</taxon>
        <taxon>Neomicrococcus</taxon>
    </lineage>
</organism>
<evidence type="ECO:0000256" key="4">
    <source>
        <dbReference type="ARBA" id="ARBA00022475"/>
    </source>
</evidence>
<keyword evidence="6 10" id="KW-0812">Transmembrane</keyword>
<comment type="subcellular location">
    <subcellularLocation>
        <location evidence="1">Cell inner membrane</location>
        <topology evidence="1">Multi-pass membrane protein</topology>
    </subcellularLocation>
    <subcellularLocation>
        <location evidence="10">Cell membrane</location>
        <topology evidence="10">Multi-pass membrane protein</topology>
    </subcellularLocation>
</comment>
<feature type="transmembrane region" description="Helical" evidence="10">
    <location>
        <begin position="145"/>
        <end position="162"/>
    </location>
</feature>
<keyword evidence="7 10" id="KW-1133">Transmembrane helix</keyword>
<keyword evidence="9" id="KW-0046">Antibiotic resistance</keyword>
<dbReference type="GO" id="GO:0015920">
    <property type="term" value="P:lipopolysaccharide transport"/>
    <property type="evidence" value="ECO:0007669"/>
    <property type="project" value="TreeGrafter"/>
</dbReference>
<evidence type="ECO:0000256" key="2">
    <source>
        <dbReference type="ARBA" id="ARBA00007783"/>
    </source>
</evidence>
<feature type="transmembrane region" description="Helical" evidence="10">
    <location>
        <begin position="262"/>
        <end position="284"/>
    </location>
</feature>
<dbReference type="PRINTS" id="PR00164">
    <property type="entry name" value="ABC2TRNSPORT"/>
</dbReference>
<evidence type="ECO:0000256" key="6">
    <source>
        <dbReference type="ARBA" id="ARBA00022692"/>
    </source>
</evidence>
<dbReference type="AlphaFoldDB" id="A0A7W8Y9M3"/>
<name>A0A7W8Y9M3_9MICC</name>
<keyword evidence="8 10" id="KW-0472">Membrane</keyword>
<comment type="caution">
    <text evidence="12">The sequence shown here is derived from an EMBL/GenBank/DDBJ whole genome shotgun (WGS) entry which is preliminary data.</text>
</comment>
<evidence type="ECO:0000256" key="1">
    <source>
        <dbReference type="ARBA" id="ARBA00004429"/>
    </source>
</evidence>
<gene>
    <name evidence="12" type="ORF">BKA12_000575</name>
</gene>
<feature type="transmembrane region" description="Helical" evidence="10">
    <location>
        <begin position="174"/>
        <end position="196"/>
    </location>
</feature>
<accession>A0A7W8Y9M3</accession>